<keyword evidence="7" id="KW-0418">Kinase</keyword>
<dbReference type="PROSITE" id="PS00107">
    <property type="entry name" value="PROTEIN_KINASE_ATP"/>
    <property type="match status" value="1"/>
</dbReference>
<dbReference type="SMART" id="SM00220">
    <property type="entry name" value="S_TKc"/>
    <property type="match status" value="1"/>
</dbReference>
<keyword evidence="2 4" id="KW-0547">Nucleotide-binding</keyword>
<evidence type="ECO:0000256" key="5">
    <source>
        <dbReference type="RuleBase" id="RU000304"/>
    </source>
</evidence>
<dbReference type="GeneID" id="63818629"/>
<dbReference type="Pfam" id="PF07714">
    <property type="entry name" value="PK_Tyr_Ser-Thr"/>
    <property type="match status" value="1"/>
</dbReference>
<feature type="domain" description="Protein kinase" evidence="6">
    <location>
        <begin position="60"/>
        <end position="331"/>
    </location>
</feature>
<dbReference type="InParanoid" id="A0A165DVE6"/>
<dbReference type="InterPro" id="IPR017441">
    <property type="entry name" value="Protein_kinase_ATP_BS"/>
</dbReference>
<protein>
    <submittedName>
        <fullName evidence="7">Kinase-like protein</fullName>
    </submittedName>
</protein>
<comment type="similarity">
    <text evidence="5">Belongs to the protein kinase superfamily.</text>
</comment>
<dbReference type="Proteomes" id="UP000076871">
    <property type="component" value="Unassembled WGS sequence"/>
</dbReference>
<keyword evidence="3 4" id="KW-0067">ATP-binding</keyword>
<dbReference type="InterPro" id="IPR001245">
    <property type="entry name" value="Ser-Thr/Tyr_kinase_cat_dom"/>
</dbReference>
<dbReference type="SUPFAM" id="SSF56112">
    <property type="entry name" value="Protein kinase-like (PK-like)"/>
    <property type="match status" value="1"/>
</dbReference>
<gene>
    <name evidence="7" type="ORF">LAESUDRAFT_211136</name>
</gene>
<dbReference type="PANTHER" id="PTHR44329:SF214">
    <property type="entry name" value="PROTEIN KINASE DOMAIN-CONTAINING PROTEIN"/>
    <property type="match status" value="1"/>
</dbReference>
<keyword evidence="1 5" id="KW-0723">Serine/threonine-protein kinase</keyword>
<dbReference type="PANTHER" id="PTHR44329">
    <property type="entry name" value="SERINE/THREONINE-PROTEIN KINASE TNNI3K-RELATED"/>
    <property type="match status" value="1"/>
</dbReference>
<dbReference type="InterPro" id="IPR008271">
    <property type="entry name" value="Ser/Thr_kinase_AS"/>
</dbReference>
<evidence type="ECO:0000313" key="7">
    <source>
        <dbReference type="EMBL" id="KZT05704.1"/>
    </source>
</evidence>
<accession>A0A165DVE6</accession>
<dbReference type="EMBL" id="KV427628">
    <property type="protein sequence ID" value="KZT05704.1"/>
    <property type="molecule type" value="Genomic_DNA"/>
</dbReference>
<evidence type="ECO:0000256" key="2">
    <source>
        <dbReference type="ARBA" id="ARBA00022741"/>
    </source>
</evidence>
<evidence type="ECO:0000256" key="1">
    <source>
        <dbReference type="ARBA" id="ARBA00022527"/>
    </source>
</evidence>
<keyword evidence="7" id="KW-0808">Transferase</keyword>
<dbReference type="InterPro" id="IPR000719">
    <property type="entry name" value="Prot_kinase_dom"/>
</dbReference>
<evidence type="ECO:0000256" key="3">
    <source>
        <dbReference type="ARBA" id="ARBA00022840"/>
    </source>
</evidence>
<dbReference type="RefSeq" id="XP_040763444.1">
    <property type="nucleotide sequence ID" value="XM_040901597.1"/>
</dbReference>
<dbReference type="PROSITE" id="PS00108">
    <property type="entry name" value="PROTEIN_KINASE_ST"/>
    <property type="match status" value="1"/>
</dbReference>
<evidence type="ECO:0000259" key="6">
    <source>
        <dbReference type="PROSITE" id="PS50011"/>
    </source>
</evidence>
<keyword evidence="8" id="KW-1185">Reference proteome</keyword>
<organism evidence="7 8">
    <name type="scientific">Laetiporus sulphureus 93-53</name>
    <dbReference type="NCBI Taxonomy" id="1314785"/>
    <lineage>
        <taxon>Eukaryota</taxon>
        <taxon>Fungi</taxon>
        <taxon>Dikarya</taxon>
        <taxon>Basidiomycota</taxon>
        <taxon>Agaricomycotina</taxon>
        <taxon>Agaricomycetes</taxon>
        <taxon>Polyporales</taxon>
        <taxon>Laetiporus</taxon>
    </lineage>
</organism>
<reference evidence="7 8" key="1">
    <citation type="journal article" date="2016" name="Mol. Biol. Evol.">
        <title>Comparative Genomics of Early-Diverging Mushroom-Forming Fungi Provides Insights into the Origins of Lignocellulose Decay Capabilities.</title>
        <authorList>
            <person name="Nagy L.G."/>
            <person name="Riley R."/>
            <person name="Tritt A."/>
            <person name="Adam C."/>
            <person name="Daum C."/>
            <person name="Floudas D."/>
            <person name="Sun H."/>
            <person name="Yadav J.S."/>
            <person name="Pangilinan J."/>
            <person name="Larsson K.H."/>
            <person name="Matsuura K."/>
            <person name="Barry K."/>
            <person name="Labutti K."/>
            <person name="Kuo R."/>
            <person name="Ohm R.A."/>
            <person name="Bhattacharya S.S."/>
            <person name="Shirouzu T."/>
            <person name="Yoshinaga Y."/>
            <person name="Martin F.M."/>
            <person name="Grigoriev I.V."/>
            <person name="Hibbett D.S."/>
        </authorList>
    </citation>
    <scope>NUCLEOTIDE SEQUENCE [LARGE SCALE GENOMIC DNA]</scope>
    <source>
        <strain evidence="7 8">93-53</strain>
    </source>
</reference>
<feature type="binding site" evidence="4">
    <location>
        <position position="87"/>
    </location>
    <ligand>
        <name>ATP</name>
        <dbReference type="ChEBI" id="CHEBI:30616"/>
    </ligand>
</feature>
<evidence type="ECO:0000256" key="4">
    <source>
        <dbReference type="PROSITE-ProRule" id="PRU10141"/>
    </source>
</evidence>
<dbReference type="OrthoDB" id="2791079at2759"/>
<dbReference type="InterPro" id="IPR051681">
    <property type="entry name" value="Ser/Thr_Kinases-Pseudokinases"/>
</dbReference>
<dbReference type="STRING" id="1314785.A0A165DVE6"/>
<sequence length="338" mass="38442">MSSLETAFMQSVIDHLNNILSRLSPSSGMHAVTSRILQKLCVRMEALPKMLHLIEAEIHKTSDKPLGNGGFATVYLGQYRELAVALKCYYIADKTRAQAIYEIFCKEALQWRRLQHKNITPFLGVTTVISPLCLVSKWMKNGTIISSLQNNPDLDRLPLLVDIGKGLEYLHSFQFVHGDLKGENILIDEHSHACLCDFGVATVMYDPQIMQAVTKTRQSDGTTRWQAPERLDPEEFGNDPDYEPFTSDIYSLSMVVWEIFAGEIPFVEFQYEGTVINQVLNKGKRPSRTEDMIKLGLTDDIWAIVEEGWRTNWRERPPLNRILDVFTHAATSRSVLAH</sequence>
<proteinExistence type="inferred from homology"/>
<dbReference type="AlphaFoldDB" id="A0A165DVE6"/>
<dbReference type="InterPro" id="IPR011009">
    <property type="entry name" value="Kinase-like_dom_sf"/>
</dbReference>
<name>A0A165DVE6_9APHY</name>
<evidence type="ECO:0000313" key="8">
    <source>
        <dbReference type="Proteomes" id="UP000076871"/>
    </source>
</evidence>
<dbReference type="PROSITE" id="PS50011">
    <property type="entry name" value="PROTEIN_KINASE_DOM"/>
    <property type="match status" value="1"/>
</dbReference>
<dbReference type="GO" id="GO:0005524">
    <property type="term" value="F:ATP binding"/>
    <property type="evidence" value="ECO:0007669"/>
    <property type="project" value="UniProtKB-UniRule"/>
</dbReference>
<dbReference type="GO" id="GO:0004674">
    <property type="term" value="F:protein serine/threonine kinase activity"/>
    <property type="evidence" value="ECO:0007669"/>
    <property type="project" value="UniProtKB-KW"/>
</dbReference>
<dbReference type="Gene3D" id="1.10.510.10">
    <property type="entry name" value="Transferase(Phosphotransferase) domain 1"/>
    <property type="match status" value="1"/>
</dbReference>